<dbReference type="InterPro" id="IPR035234">
    <property type="entry name" value="IgGFc-bd_N"/>
</dbReference>
<dbReference type="OrthoDB" id="291501at2"/>
<dbReference type="EMBL" id="CP042425">
    <property type="protein sequence ID" value="QEL14866.1"/>
    <property type="molecule type" value="Genomic_DNA"/>
</dbReference>
<dbReference type="InterPro" id="IPR037524">
    <property type="entry name" value="PA14/GLEYA"/>
</dbReference>
<dbReference type="Pfam" id="PF04862">
    <property type="entry name" value="DUF642"/>
    <property type="match status" value="1"/>
</dbReference>
<dbReference type="PROSITE" id="PS51127">
    <property type="entry name" value="BIG1"/>
    <property type="match status" value="1"/>
</dbReference>
<dbReference type="InterPro" id="IPR013517">
    <property type="entry name" value="FG-GAP"/>
</dbReference>
<evidence type="ECO:0000259" key="7">
    <source>
        <dbReference type="PROSITE" id="PS51820"/>
    </source>
</evidence>
<feature type="compositionally biased region" description="Polar residues" evidence="4">
    <location>
        <begin position="5042"/>
        <end position="5067"/>
    </location>
</feature>
<organism evidence="8 9">
    <name type="scientific">Limnoglobus roseus</name>
    <dbReference type="NCBI Taxonomy" id="2598579"/>
    <lineage>
        <taxon>Bacteria</taxon>
        <taxon>Pseudomonadati</taxon>
        <taxon>Planctomycetota</taxon>
        <taxon>Planctomycetia</taxon>
        <taxon>Gemmatales</taxon>
        <taxon>Gemmataceae</taxon>
        <taxon>Limnoglobus</taxon>
    </lineage>
</organism>
<dbReference type="InterPro" id="IPR050708">
    <property type="entry name" value="T6SS_VgrG/RHS"/>
</dbReference>
<gene>
    <name evidence="8" type="ORF">PX52LOC_01765</name>
</gene>
<protein>
    <submittedName>
        <fullName evidence="8">RHS repeat-containing protein</fullName>
    </submittedName>
</protein>
<dbReference type="NCBIfam" id="TIGR03696">
    <property type="entry name" value="Rhs_assc_core"/>
    <property type="match status" value="1"/>
</dbReference>
<dbReference type="SUPFAM" id="SSF69318">
    <property type="entry name" value="Integrin alpha N-terminal domain"/>
    <property type="match status" value="2"/>
</dbReference>
<feature type="domain" description="PKD" evidence="5">
    <location>
        <begin position="717"/>
        <end position="770"/>
    </location>
</feature>
<feature type="compositionally biased region" description="Basic and acidic residues" evidence="4">
    <location>
        <begin position="5421"/>
        <end position="5443"/>
    </location>
</feature>
<dbReference type="NCBIfam" id="TIGR02148">
    <property type="entry name" value="Fibro_Slime"/>
    <property type="match status" value="1"/>
</dbReference>
<feature type="region of interest" description="Disordered" evidence="4">
    <location>
        <begin position="5037"/>
        <end position="5080"/>
    </location>
</feature>
<dbReference type="InterPro" id="IPR006946">
    <property type="entry name" value="DGR2-like_dom"/>
</dbReference>
<proteinExistence type="inferred from homology"/>
<dbReference type="InterPro" id="IPR003344">
    <property type="entry name" value="Big_1_dom"/>
</dbReference>
<dbReference type="PROSITE" id="PS51820">
    <property type="entry name" value="PA14"/>
    <property type="match status" value="1"/>
</dbReference>
<dbReference type="RefSeq" id="WP_149109726.1">
    <property type="nucleotide sequence ID" value="NZ_CP042425.1"/>
</dbReference>
<dbReference type="InterPro" id="IPR003587">
    <property type="entry name" value="Hint_dom_N"/>
</dbReference>
<dbReference type="InterPro" id="IPR013783">
    <property type="entry name" value="Ig-like_fold"/>
</dbReference>
<feature type="domain" description="Big-1" evidence="6">
    <location>
        <begin position="2754"/>
        <end position="2843"/>
    </location>
</feature>
<dbReference type="Pfam" id="PF13517">
    <property type="entry name" value="FG-GAP_3"/>
    <property type="match status" value="1"/>
</dbReference>
<reference evidence="9" key="1">
    <citation type="submission" date="2019-08" db="EMBL/GenBank/DDBJ databases">
        <title>Limnoglobus roseus gen. nov., sp. nov., a novel freshwater planctomycete with a giant genome from the family Gemmataceae.</title>
        <authorList>
            <person name="Kulichevskaya I.S."/>
            <person name="Naumoff D.G."/>
            <person name="Miroshnikov K."/>
            <person name="Ivanova A."/>
            <person name="Philippov D.A."/>
            <person name="Hakobyan A."/>
            <person name="Rijpstra I.C."/>
            <person name="Sinninghe Damste J.S."/>
            <person name="Liesack W."/>
            <person name="Dedysh S.N."/>
        </authorList>
    </citation>
    <scope>NUCLEOTIDE SEQUENCE [LARGE SCALE GENOMIC DNA]</scope>
    <source>
        <strain evidence="9">PX52</strain>
    </source>
</reference>
<dbReference type="InterPro" id="IPR011042">
    <property type="entry name" value="6-blade_b-propeller_TolB-like"/>
</dbReference>
<dbReference type="SUPFAM" id="SSF51294">
    <property type="entry name" value="Hedgehog/intein (Hint) domain"/>
    <property type="match status" value="1"/>
</dbReference>
<dbReference type="Pfam" id="PF17517">
    <property type="entry name" value="IgGFc_binding"/>
    <property type="match status" value="1"/>
</dbReference>
<keyword evidence="3" id="KW-0677">Repeat</keyword>
<dbReference type="Proteomes" id="UP000324974">
    <property type="component" value="Chromosome"/>
</dbReference>
<evidence type="ECO:0000256" key="1">
    <source>
        <dbReference type="ARBA" id="ARBA00010116"/>
    </source>
</evidence>
<dbReference type="CDD" id="cd00146">
    <property type="entry name" value="PKD"/>
    <property type="match status" value="1"/>
</dbReference>
<dbReference type="InterPro" id="IPR031325">
    <property type="entry name" value="RHS_repeat"/>
</dbReference>
<evidence type="ECO:0000259" key="6">
    <source>
        <dbReference type="PROSITE" id="PS51127"/>
    </source>
</evidence>
<dbReference type="Pfam" id="PF05593">
    <property type="entry name" value="RHS_repeat"/>
    <property type="match status" value="12"/>
</dbReference>
<comment type="similarity">
    <text evidence="1">Belongs to the intimin/invasin family.</text>
</comment>
<evidence type="ECO:0000256" key="4">
    <source>
        <dbReference type="SAM" id="MobiDB-lite"/>
    </source>
</evidence>
<dbReference type="Pfam" id="PF07591">
    <property type="entry name" value="PT-HINT"/>
    <property type="match status" value="1"/>
</dbReference>
<dbReference type="InterPro" id="IPR015919">
    <property type="entry name" value="Cadherin-like_sf"/>
</dbReference>
<dbReference type="SMART" id="SM00736">
    <property type="entry name" value="CADG"/>
    <property type="match status" value="2"/>
</dbReference>
<dbReference type="InterPro" id="IPR011874">
    <property type="entry name" value="Fibro_Slime"/>
</dbReference>
<feature type="domain" description="PA14" evidence="7">
    <location>
        <begin position="1035"/>
        <end position="1182"/>
    </location>
</feature>
<keyword evidence="2" id="KW-0732">Signal</keyword>
<dbReference type="PANTHER" id="PTHR32305">
    <property type="match status" value="1"/>
</dbReference>
<dbReference type="InterPro" id="IPR006644">
    <property type="entry name" value="Cadg"/>
</dbReference>
<dbReference type="Pfam" id="PF13448">
    <property type="entry name" value="DUF4114"/>
    <property type="match status" value="1"/>
</dbReference>
<dbReference type="InterPro" id="IPR056823">
    <property type="entry name" value="TEN-like_YD-shell"/>
</dbReference>
<keyword evidence="9" id="KW-1185">Reference proteome</keyword>
<dbReference type="InterPro" id="IPR006141">
    <property type="entry name" value="Intein_N"/>
</dbReference>
<feature type="region of interest" description="Disordered" evidence="4">
    <location>
        <begin position="5412"/>
        <end position="5462"/>
    </location>
</feature>
<dbReference type="PROSITE" id="PS50093">
    <property type="entry name" value="PKD"/>
    <property type="match status" value="1"/>
</dbReference>
<dbReference type="Pfam" id="PF05345">
    <property type="entry name" value="He_PIG"/>
    <property type="match status" value="2"/>
</dbReference>
<dbReference type="GO" id="GO:0016539">
    <property type="term" value="P:intein-mediated protein splicing"/>
    <property type="evidence" value="ECO:0007669"/>
    <property type="project" value="InterPro"/>
</dbReference>
<dbReference type="InterPro" id="IPR006530">
    <property type="entry name" value="YD"/>
</dbReference>
<evidence type="ECO:0000256" key="3">
    <source>
        <dbReference type="ARBA" id="ARBA00022737"/>
    </source>
</evidence>
<dbReference type="SUPFAM" id="SSF63825">
    <property type="entry name" value="YWTD domain"/>
    <property type="match status" value="2"/>
</dbReference>
<dbReference type="PROSITE" id="PS50817">
    <property type="entry name" value="INTEIN_N_TER"/>
    <property type="match status" value="1"/>
</dbReference>
<evidence type="ECO:0000256" key="2">
    <source>
        <dbReference type="ARBA" id="ARBA00022729"/>
    </source>
</evidence>
<dbReference type="Pfam" id="PF17963">
    <property type="entry name" value="Big_9"/>
    <property type="match status" value="2"/>
</dbReference>
<evidence type="ECO:0000313" key="8">
    <source>
        <dbReference type="EMBL" id="QEL14866.1"/>
    </source>
</evidence>
<dbReference type="InterPro" id="IPR028994">
    <property type="entry name" value="Integrin_alpha_N"/>
</dbReference>
<dbReference type="Pfam" id="PF25023">
    <property type="entry name" value="TEN_YD-shell"/>
    <property type="match status" value="3"/>
</dbReference>
<dbReference type="InterPro" id="IPR022385">
    <property type="entry name" value="Rhs_assc_core"/>
</dbReference>
<dbReference type="Gene3D" id="3.90.930.1">
    <property type="match status" value="1"/>
</dbReference>
<dbReference type="Gene3D" id="2.60.40.10">
    <property type="entry name" value="Immunoglobulins"/>
    <property type="match status" value="7"/>
</dbReference>
<dbReference type="Pfam" id="PF18911">
    <property type="entry name" value="PKD_4"/>
    <property type="match status" value="1"/>
</dbReference>
<dbReference type="GO" id="GO:0005509">
    <property type="term" value="F:calcium ion binding"/>
    <property type="evidence" value="ECO:0007669"/>
    <property type="project" value="InterPro"/>
</dbReference>
<dbReference type="InterPro" id="IPR000601">
    <property type="entry name" value="PKD_dom"/>
</dbReference>
<dbReference type="PANTHER" id="PTHR32305:SF15">
    <property type="entry name" value="PROTEIN RHSA-RELATED"/>
    <property type="match status" value="1"/>
</dbReference>
<dbReference type="InterPro" id="IPR025193">
    <property type="entry name" value="DUF4114"/>
</dbReference>
<dbReference type="SMART" id="SM00306">
    <property type="entry name" value="HintN"/>
    <property type="match status" value="1"/>
</dbReference>
<dbReference type="SUPFAM" id="SSF75011">
    <property type="entry name" value="3-carboxy-cis,cis-mucoante lactonizing enzyme"/>
    <property type="match status" value="1"/>
</dbReference>
<dbReference type="Gene3D" id="2.180.10.10">
    <property type="entry name" value="RHS repeat-associated core"/>
    <property type="match status" value="5"/>
</dbReference>
<evidence type="ECO:0000259" key="5">
    <source>
        <dbReference type="PROSITE" id="PS50093"/>
    </source>
</evidence>
<sequence>MARGFRRFVRTVVSRFTAPKSVSRAALRRPLNFNPLEDRVVLTLTSAPDKLLPPGVTPLALALATLDTDVRPDLAVLGTDGHLTVALNRGDDAWHKVTTTDLGIPAPVGMALGVTDRDPFTDLVVQTPNGIVTASGDGQGRFRSFQTLTLGTAGTLAGPAGVRVDPVISPLGGDPFADIIVVAPGTNEVLVVRSTATGFEPAVRYATGGLVPVAVAAGQLIGDDTPDLAVGHRDGTVTFLEGRADGTFVLRSDLTQTGLGAVTGLTAADVTGDGELDLIVAAADRVTVLRNDPDAVRGEVLVNGDFARGLTGWAVTSGGVSAGGGFAQFREADALLSSLRQSFTVPDAPDKLRFDVTAAALEALDGALPDAFEVSLLDATGRPLVGPFRADATAFFNLNPNAPANRAAGVDYDGRRVTVNISGLTPGTPATLVFDLVGNKPGVTSVAAVDNVSVTSARQRVDTFTAVPLDGPFTAVSGAAVGDVDGDGKADVVVGDGTQLVVFNGGGAGAFTRSALTVPGAVAGVAAAPLTAGDAVADVAVAVRGPNGVYSPLTAVAGPALDQTPRLAPLAPLAGAEGTALTLTGTFTDPDDSGPYTGTVEWGDGSTSFATVTYADGHGTVSAAHTYADNATYAVRLTLQGVATGPWDVQETRAVVTNVAPTVTVADVTLTAGDEGEVTVGTFRDAGFTLPDFRTRETFLATLDWGDGTAKPFGRESVTDGSAGVATAGTVFGSHRYAQPGLYTATLTVTDDDGGTQTKTFRVTAIPKSAEGVWWVPGAAGATVRVTFDYLPSSTEYHNELGYYLADDAAGRVGGLAPGDAGYAAAALARAATTPIFTQADAPGASKAIDFAAGAYVGFVLVKDGTLANLLANNPTAGLDGNPLAWFSPAAANADGGYRHFQRTDLADGWVRYDAEDLMNGGDEDFNDLVFQASPTKAVQLTATIRDFKDWYHQVAPDTTTSVRDPGGYVDFGNLDRFSDTVTGLVAAELGPDGRPVYVGPTYSVSTLGGGIDSAASFAPWYRDTPGVNLTTQVPLSVDWTGDAWGYQFAADSFFPIDGQLFGNSSTNPYATGPARDVWHNYGFTTEIHAEIEYQPGKFISATGDDDLWVFINNKLAIDVGGLHSANGNFLYLDDLKTQLGLEVGEKYSFALFHAERHLGDSVVRFGTNANLYPASVPPASPPASPPPVPPTSPPTGPKFYVADGGAAETFRYAADGSLLNQVDSTPGVRGVAANAAGTRTWEADGAGRVRSYDPTGAEVFAWQANDVTTAEDVTVHGDDLWLLDAGTGRVRRYAGLAGLDAGAHGGLRNGGFETLAPGVTNPNQSYYNVTAAMPAFFDGWAVTDGNVDWIADAGPYSWLAAGGDYSLELNGSPGTGRVAQTIDTIPGATYEVTYSYAGNTYGGGLRHARALVNGVEVESIVFDTTGRSATDMGWTAGSFQFVAAGTATTLAFEGQDGSSGAGIALDDVAVAYVSGGGVEDAGFDLDAANADPTGVVTDGSHFWVTDRAAQKVFVYSAAGAPEGSWGFGSALTGVTGVTLDPTGSDELWLVDGTTDRVYRYATGRTLRSGTAVAATDSFALAAGNGSPQGIADPGPGDIAVGQSYSAAFTSPGEVIQYHLTVTDDQVRYALDRRDGTASVWSRVVDADDNVIWDSADGDVDWGTLAAGAYTVEFRDVEDDLSSFQFAVLTGEAVAPIATGAEVEGSLPALPDFGAVYTIAGTAGQQLFFDAGATSGPFWWELQDPTGGTVFSWYLQDRPTVTLGATGTYTLRVTPSAPSEGGDVTGGAYHFTVVDVPVTPAVPVTLGTPVTASLATPGEVDRYTFSGTEGDRVRVKVAGGANFNLRLALVGPTGEPAFADAYSDRVVVLTETGGYELRAVSASGAALASYGFTVEAVVQQDPQAIAIGQLVSDALALGDQDRFTFTAAAGQRVLFDARDGSGSSQPPAWRLTDAGGAVVFATPFADVNVLTLAGGDYTLTVETPAAGGGVGNYSFKLWDVPATVPEAIAVGDVKAGTIPTPGVARAYTFTGTAGQALYFDVRQNTGTGGLAFGFTLVGPGGTVFPNVRNDQAPVTLPADGEYTLTVDEFANGSQTRYDAMGSFGFAFTAFPAPTSAPIAVGTPVTAAVADPGQVREYTFTAQAGDRLAVDVATVSAAVGYQVTAPDGAVVVSARTGDGGPFAAPLTGTYTVRVKGQPDPGASPAPAATGSLTFTVVGVPADDTHGLDRNAPLAVPVAPGQAVRLTFEAAAGQRLLFDRFTTSDPVAVRVTGPGGFNAFPAPGAAGWVTLGGAGTYAVVVGGAGDVLQGGTARFQVQEGTVGADPTPDSAGTEFWLGFPLQYRQAPFTGFNDPANFSLFITADADTSGVVEIPGLGFATSFFVPAGETRSVAIPADAEVGSGERVDLKAVHVTALNPVTVYGLANSPLNGDVLGGEGYNPTADAFLGLPANTAGREYVVLAYGGDSFNGLSSQFTVVAHEDGTTITVTPTVAVGAHAAGVSFERVLNRGEAYNYGSAGNGDVTGSVVTADRPVSVFGSHPLTRVPVTATGAANFLVEQLPGVDTWGRSFVAVPFAGRATSPPTGSLVRVVAATDDTDVLIDGVPVTLDRGEVYEHKLTAAAAITASHPVLVGEYSFSSAVDGGRADPFFALVPPTDQFLAAYTVAAPTTLNFDRHFVTIVVPTAQAGSVVLDGLPVPEPFQAIGGTAFSFADVPVAAGAHHLAAAVPFGVTAYGYGAFDGYGYVGGVNLAPVNRVAALDLTPNATTGVTGSTVQLSAVARDAGGNPVAGVRVDFVASSVNPATGFAFTDTAGVAAFAYAGTAAGTDSVTATLGALTDTSTVAWATPTTAPVVFLDDPTNGQAVPAGQTLLVTGRAFAGTLTGRITLVTVNGQPVEAVDAAGRFFTRLTAAAGANAITAVARDDQGQTATVTISVTGVAGGAAVGGFRTTYLPAKLVYAQTTFNRLENRLKVDAAVANTGATPIRGPIAAAFRDFDPADVTLHGAPLSADGHPTARFDAAIPAGGTGAPQRLAFDDDALSRFDFRVDFLAPDNDPPVFVSVPRVDAVAGRAYAATALARDANGDPITYAVASGPDGFEVDPATGAVTWTPAAGVRGPVQVELEARDDRGGVARQAFQIDVRDPALNRAPAFRSVPTVRIATGEGYAYSPVVFDPDGDALDFAGSTLPVGFSLDATTGAVGATGLADGKYAVHLVAIDGHGGVAEQTFTLSVGQPATSAVAITSVPPDAAVVGRQVVYLPRATSAAGLPLAYALTDPPAGVGFDTTTGQITWTPTADQVGTQPFVLTASDGVASAAQTFVISVQPAVANRPPVITSRPPRLATQEEAYAYPLTASDPDGDGVTFSLSAATLGLGFTLDPVTDTVHWAPTTQLGTYRVDVTATDSPGGAVGRQSFLVDVRPRNTAPTLTAAPVTTFGDPSRFKTTVSATDLEGDAVRFALGTGTQSNMRVDAVSGLFIWDAKSAAPGTYEVTVLGTDEREKVGQYTLSITVTADKEAPHVAVLADPARVNAGQPTTIRVFASDNVGVTGRTLTVNGSTVALDANGTATFTPSAAGVVSFVATATDLAGNSASATGGLSVSDPTDLVAPTVTITGPEDGAVVSYLTNITGTVSDVNLVEYTVQVSRFDANEWRTVYTGTTPVTDGVLATLDPTLLDSDTYAVRVTATDVNGRQTTKEFTLDLTGQAKLGNFRQEFVDLTVPLAGIPVQITRVYDTLKADQSGDFGFGWSLGAGYDPRVREARPVNTAAEQLIGMFGAVPFKDGTRVYVNTPDGRRVGFTFEPKPYSGALANLSPGTFADLYMPYFKPDPGVFESLEGEYDDLHGFIPAPIQEQGGQYFLAAIGTPYNPLGYKLTTKDGLTYHFGQFDGLKSITDRNGVKLTFTPDGITSSMGPGIGFARDAQGRITAITDPAGNAIQYTYTAGGDLGTVKDQVALTTRFEYSASQPHFLQTIVDPEGNPVALTYAGGRLRSDTDAVGAVTQHDYDVTANTETITDAMGGTATLTYDDRGNVTQSIDPMGFVARMEYDDADNLTLATTPRGFTAVTAYDARGNVTKTVDALNGTSLATYDAQNKLLSATDPLGRTAWFRYDPRGNAVEQTNADGYVSSQTFDAAGRRTSITDNLGYVTVFGYGVLDAPAETTYADGARRQNWFTPLGQVGRITDERGASIDVVSDQDGRVLSVHNPGGGTTVYEYALSRLVGVVDELGRETKYEYDDAGRKTAVVDAANGRTQYAYDLNGNVTSETNALGRSKTWHYRPDQRVDSVTDALGGQTTYEYDANGNLTAETDALGRRVNYIYDALDRLTQKDDSPGPNEIYTYDAVGNVSSRTDKNGHVTAFEYDNLNRKTRAVGPDGSEILYAYDAQGQPTQETDQLGRTTRHVYDSRGREIRTIQADQSTAEMEYDGNGNQIAATDAMGERTLMTYDALGRLTSVQTPLGFVTAYGYDAAGNQTSVTDALGRVAYSEYDDLNRLVLATDAAGGETAYGYDAAGNQTSVTDALGRVAYSEYDDLNRLVLATDAAGGETAYGYDAAGNQTSVTDALGRVAYSEYDDLNRLVLATDAAGGETAYGYDAAGNQTSVTDALGRVAYSEYDDLNRLVLATDAAGGETAYGYDAAGNQTSVTDALGRVAYSEYDDLNRLVLATDAAGGETAYGYDAAGRQVRQQDVLGRVTRSKYDSDGRLVRVTDPAGNATVYAYDSVGNNISVTDPLGNVETQTYDSLNRVTLATDAAGGGHAKSYDALGNVLTETDPLGRVTEHAYDKLNRVVTDTDPSLGSKSYSYDAVGNQIGLTDERGETAEYQFDDLNRLIVATDPRGKDTQYQYDALGNRTQIVDRDNRTRTFAYDANNRLVNETWWAGTTTVWAADYSYDTVGNRLTASDPNSEYTTTYDALNRLATVDNLGTPTGPRIQLSYTHDAAGNVTHVADQNGIEISSAYDSRNMLSNRDWVTPEFTGEVSFEYDAAGRRIGISRQGSGGSPPAAIETSYEYDPRGLIAGIHHRQAATSLADYDYDYDLAGQLTEEDHHGQSTSYSYDDRGQLTSATTTGQPTQSYGYDEAGNRISGGQTVGLGNRLEADGQYDYGYDDEGNQILRVDRATGERVEQSFDYRNRLESVVHKTAGGILLGEAHYTYDVLDRLISRTVDGQSFATVYDGDHAWGDYATGGQRLTSYLYGAATDEVLGRSRNGGSNAWYLSDKLGTVRDLVDNAGGVLDHIDYSSFGSILNRTNPTLGDRFTFTGREFDSATGLYWYRARWYDPATGRFVNQDPLGTASGDWNFYRYVGNVPTGAVDPSGMIAIEDTVFVQRISGALISLKYAAITTVSTTVTAVYNGVQFVGTVITIGPSFLAGLTHPFVTAALGAAATNPGMFTALADKTITHTPELLQRLKIQVEQINEAQPQLQPQLERPVEPKVGPKTEPKPEPGRDPRRPPPPPPIEPDRNKPCFPAGTPIRTPAGWCPIEALRAGDAVLSRDEHDPDGAVTAKVVEEVFTREGLVWNLHVGGRLVQTTAEHPFYVRGQGWVRCDGLKVGDLLATEVGGWLRVEALQATREWRVLYNFRVADYHTYFVGCEEWGFSVWAHNACIVLYRYPASGQPEATKHWSIRVTTDDKPAKTNHTHLTLDAFPKNVASLKDWLAWHADAQIESAGSGASAEGSKEIQVDSAKGTAAYNYAETRRTSGSFKYDLAGRSCITYVAQVLNKAGYNLTIPGKGDVAGMNALIAQLNALVK</sequence>
<dbReference type="SUPFAM" id="SSF49299">
    <property type="entry name" value="PKD domain"/>
    <property type="match status" value="1"/>
</dbReference>
<dbReference type="GO" id="GO:0016020">
    <property type="term" value="C:membrane"/>
    <property type="evidence" value="ECO:0007669"/>
    <property type="project" value="InterPro"/>
</dbReference>
<dbReference type="CDD" id="cd00081">
    <property type="entry name" value="Hint"/>
    <property type="match status" value="1"/>
</dbReference>
<dbReference type="Gene3D" id="2.60.120.380">
    <property type="match status" value="4"/>
</dbReference>
<accession>A0A5C1AA12</accession>
<dbReference type="Gene3D" id="2.120.10.30">
    <property type="entry name" value="TolB, C-terminal domain"/>
    <property type="match status" value="1"/>
</dbReference>
<evidence type="ECO:0000313" key="9">
    <source>
        <dbReference type="Proteomes" id="UP000324974"/>
    </source>
</evidence>
<dbReference type="InterPro" id="IPR035986">
    <property type="entry name" value="PKD_dom_sf"/>
</dbReference>
<dbReference type="SUPFAM" id="SSF49373">
    <property type="entry name" value="Invasin/intimin cell-adhesion fragments"/>
    <property type="match status" value="1"/>
</dbReference>
<dbReference type="SUPFAM" id="SSF49313">
    <property type="entry name" value="Cadherin-like"/>
    <property type="match status" value="4"/>
</dbReference>
<dbReference type="NCBIfam" id="TIGR01643">
    <property type="entry name" value="YD_repeat_2x"/>
    <property type="match status" value="23"/>
</dbReference>
<dbReference type="InterPro" id="IPR036844">
    <property type="entry name" value="Hint_dom_sf"/>
</dbReference>
<dbReference type="KEGG" id="lrs:PX52LOC_01765"/>
<dbReference type="Gene3D" id="2.170.16.10">
    <property type="entry name" value="Hedgehog/Intein (Hint) domain"/>
    <property type="match status" value="1"/>
</dbReference>
<dbReference type="InterPro" id="IPR008964">
    <property type="entry name" value="Invasin/intimin_cell_adhesion"/>
</dbReference>
<name>A0A5C1AA12_9BACT</name>
<feature type="region of interest" description="Disordered" evidence="4">
    <location>
        <begin position="1177"/>
        <end position="1196"/>
    </location>
</feature>